<evidence type="ECO:0000313" key="1">
    <source>
        <dbReference type="EMBL" id="PVU86015.1"/>
    </source>
</evidence>
<name>A0A2T9Y107_9FUNG</name>
<dbReference type="EMBL" id="MBFT01000982">
    <property type="protein sequence ID" value="PVU86015.1"/>
    <property type="molecule type" value="Genomic_DNA"/>
</dbReference>
<reference evidence="1 2" key="1">
    <citation type="journal article" date="2018" name="MBio">
        <title>Comparative Genomics Reveals the Core Gene Toolbox for the Fungus-Insect Symbiosis.</title>
        <authorList>
            <person name="Wang Y."/>
            <person name="Stata M."/>
            <person name="Wang W."/>
            <person name="Stajich J.E."/>
            <person name="White M.M."/>
            <person name="Moncalvo J.M."/>
        </authorList>
    </citation>
    <scope>NUCLEOTIDE SEQUENCE [LARGE SCALE GENOMIC DNA]</scope>
    <source>
        <strain evidence="1 2">AUS-77-4</strain>
    </source>
</reference>
<sequence length="54" mass="6085">MRSEGHSDFNTWILKVGSGNLDKVPGVKEDVIEIPEQMIETGNMIDKIFPNLIK</sequence>
<dbReference type="Proteomes" id="UP000245699">
    <property type="component" value="Unassembled WGS sequence"/>
</dbReference>
<dbReference type="OrthoDB" id="10063914at2759"/>
<feature type="non-terminal residue" evidence="1">
    <location>
        <position position="54"/>
    </location>
</feature>
<keyword evidence="2" id="KW-1185">Reference proteome</keyword>
<dbReference type="AlphaFoldDB" id="A0A2T9Y107"/>
<evidence type="ECO:0000313" key="2">
    <source>
        <dbReference type="Proteomes" id="UP000245699"/>
    </source>
</evidence>
<gene>
    <name evidence="1" type="ORF">BB559_006714</name>
</gene>
<accession>A0A2T9Y107</accession>
<comment type="caution">
    <text evidence="1">The sequence shown here is derived from an EMBL/GenBank/DDBJ whole genome shotgun (WGS) entry which is preliminary data.</text>
</comment>
<proteinExistence type="predicted"/>
<organism evidence="1 2">
    <name type="scientific">Furculomyces boomerangus</name>
    <dbReference type="NCBI Taxonomy" id="61424"/>
    <lineage>
        <taxon>Eukaryota</taxon>
        <taxon>Fungi</taxon>
        <taxon>Fungi incertae sedis</taxon>
        <taxon>Zoopagomycota</taxon>
        <taxon>Kickxellomycotina</taxon>
        <taxon>Harpellomycetes</taxon>
        <taxon>Harpellales</taxon>
        <taxon>Harpellaceae</taxon>
        <taxon>Furculomyces</taxon>
    </lineage>
</organism>
<protein>
    <submittedName>
        <fullName evidence="1">Uncharacterized protein</fullName>
    </submittedName>
</protein>